<evidence type="ECO:0000313" key="8">
    <source>
        <dbReference type="EMBL" id="MDI6452277.1"/>
    </source>
</evidence>
<dbReference type="PANTHER" id="PTHR43568:SF1">
    <property type="entry name" value="P PROTEIN"/>
    <property type="match status" value="1"/>
</dbReference>
<gene>
    <name evidence="8" type="ORF">QJ521_01765</name>
</gene>
<keyword evidence="5 6" id="KW-0472">Membrane</keyword>
<evidence type="ECO:0000256" key="5">
    <source>
        <dbReference type="ARBA" id="ARBA00023136"/>
    </source>
</evidence>
<feature type="transmembrane region" description="Helical" evidence="6">
    <location>
        <begin position="40"/>
        <end position="57"/>
    </location>
</feature>
<protein>
    <submittedName>
        <fullName evidence="8">SLC13 family permease</fullName>
    </submittedName>
</protein>
<comment type="caution">
    <text evidence="8">The sequence shown here is derived from an EMBL/GenBank/DDBJ whole genome shotgun (WGS) entry which is preliminary data.</text>
</comment>
<comment type="subcellular location">
    <subcellularLocation>
        <location evidence="1">Membrane</location>
        <topology evidence="1">Multi-pass membrane protein</topology>
    </subcellularLocation>
</comment>
<sequence length="375" mass="42619">MFKTARYFFRDKVFIIATILAVLSMFIISPSTAYLTYINWRVLIIMFTLMIAVQGFYETHFFDFVATKLIMHFKSIRWIGFFIILATFFLAMFLTNDAVLLTLVPFTIFITRHTKQEKHVIIIIILQTFAANLGSALTPMGDPQNIYLYAFYDIPFFEFILTTLPIAIVGLILISITTMIKIPNTVCQLSIIAPTVLWKKLGLCSLILFNGLLCVLNILPEWYTLGITLFLALLYGNHLFKRVDYTLLLTFVSFFIFTGNLGQMNLINSQIIGLLDSKFSVYFTGLLTSQLISNVPAAVLLSTFTAKAYWQQLLLGVNVGSMGTIIASLASLITFKYMLKDYPSETKKYLITYTVLSLIFMVVISIVVLMLPLMF</sequence>
<organism evidence="8 9">
    <name type="scientific">Peloplasma aerotolerans</name>
    <dbReference type="NCBI Taxonomy" id="3044389"/>
    <lineage>
        <taxon>Bacteria</taxon>
        <taxon>Bacillati</taxon>
        <taxon>Mycoplasmatota</taxon>
        <taxon>Mollicutes</taxon>
        <taxon>Acholeplasmatales</taxon>
        <taxon>Acholeplasmataceae</taxon>
        <taxon>Peloplasma</taxon>
    </lineage>
</organism>
<evidence type="ECO:0000256" key="3">
    <source>
        <dbReference type="ARBA" id="ARBA00022692"/>
    </source>
</evidence>
<feature type="domain" description="Citrate transporter-like" evidence="7">
    <location>
        <begin position="13"/>
        <end position="303"/>
    </location>
</feature>
<proteinExistence type="predicted"/>
<keyword evidence="4 6" id="KW-1133">Transmembrane helix</keyword>
<keyword evidence="9" id="KW-1185">Reference proteome</keyword>
<feature type="transmembrane region" description="Helical" evidence="6">
    <location>
        <begin position="12"/>
        <end position="28"/>
    </location>
</feature>
<dbReference type="Pfam" id="PF03600">
    <property type="entry name" value="CitMHS"/>
    <property type="match status" value="1"/>
</dbReference>
<feature type="transmembrane region" description="Helical" evidence="6">
    <location>
        <begin position="225"/>
        <end position="240"/>
    </location>
</feature>
<evidence type="ECO:0000256" key="4">
    <source>
        <dbReference type="ARBA" id="ARBA00022989"/>
    </source>
</evidence>
<feature type="transmembrane region" description="Helical" evidence="6">
    <location>
        <begin position="77"/>
        <end position="108"/>
    </location>
</feature>
<dbReference type="EMBL" id="JASCXW010000003">
    <property type="protein sequence ID" value="MDI6452277.1"/>
    <property type="molecule type" value="Genomic_DNA"/>
</dbReference>
<keyword evidence="2" id="KW-0813">Transport</keyword>
<feature type="transmembrane region" description="Helical" evidence="6">
    <location>
        <begin position="159"/>
        <end position="180"/>
    </location>
</feature>
<dbReference type="InterPro" id="IPR051475">
    <property type="entry name" value="Diverse_Ion_Transporter"/>
</dbReference>
<keyword evidence="3 6" id="KW-0812">Transmembrane</keyword>
<dbReference type="GO" id="GO:0016020">
    <property type="term" value="C:membrane"/>
    <property type="evidence" value="ECO:0007669"/>
    <property type="project" value="UniProtKB-SubCell"/>
</dbReference>
<dbReference type="Proteomes" id="UP001431532">
    <property type="component" value="Unassembled WGS sequence"/>
</dbReference>
<evidence type="ECO:0000259" key="7">
    <source>
        <dbReference type="Pfam" id="PF03600"/>
    </source>
</evidence>
<dbReference type="GO" id="GO:0055085">
    <property type="term" value="P:transmembrane transport"/>
    <property type="evidence" value="ECO:0007669"/>
    <property type="project" value="InterPro"/>
</dbReference>
<evidence type="ECO:0000256" key="6">
    <source>
        <dbReference type="SAM" id="Phobius"/>
    </source>
</evidence>
<dbReference type="InterPro" id="IPR004680">
    <property type="entry name" value="Cit_transptr-like_dom"/>
</dbReference>
<reference evidence="8" key="1">
    <citation type="submission" date="2023-05" db="EMBL/GenBank/DDBJ databases">
        <title>Mariniplasma microaerophilum sp. nov., a novel anaerobic mollicute isolated from terrestrial mud volcano, Taman Peninsula, Russia.</title>
        <authorList>
            <person name="Khomyakova M.A."/>
            <person name="Merkel A.Y."/>
            <person name="Slobodkin A.I."/>
        </authorList>
    </citation>
    <scope>NUCLEOTIDE SEQUENCE</scope>
    <source>
        <strain evidence="8">M4Ah</strain>
    </source>
</reference>
<feature type="transmembrane region" description="Helical" evidence="6">
    <location>
        <begin position="120"/>
        <end position="139"/>
    </location>
</feature>
<feature type="transmembrane region" description="Helical" evidence="6">
    <location>
        <begin position="313"/>
        <end position="338"/>
    </location>
</feature>
<feature type="transmembrane region" description="Helical" evidence="6">
    <location>
        <begin position="350"/>
        <end position="373"/>
    </location>
</feature>
<feature type="transmembrane region" description="Helical" evidence="6">
    <location>
        <begin position="247"/>
        <end position="267"/>
    </location>
</feature>
<accession>A0AAW6U6Z1</accession>
<feature type="transmembrane region" description="Helical" evidence="6">
    <location>
        <begin position="279"/>
        <end position="301"/>
    </location>
</feature>
<dbReference type="PANTHER" id="PTHR43568">
    <property type="entry name" value="P PROTEIN"/>
    <property type="match status" value="1"/>
</dbReference>
<evidence type="ECO:0000313" key="9">
    <source>
        <dbReference type="Proteomes" id="UP001431532"/>
    </source>
</evidence>
<name>A0AAW6U6Z1_9MOLU</name>
<dbReference type="AlphaFoldDB" id="A0AAW6U6Z1"/>
<evidence type="ECO:0000256" key="2">
    <source>
        <dbReference type="ARBA" id="ARBA00022448"/>
    </source>
</evidence>
<dbReference type="RefSeq" id="WP_282838692.1">
    <property type="nucleotide sequence ID" value="NZ_JASCXW010000003.1"/>
</dbReference>
<feature type="transmembrane region" description="Helical" evidence="6">
    <location>
        <begin position="201"/>
        <end position="219"/>
    </location>
</feature>
<evidence type="ECO:0000256" key="1">
    <source>
        <dbReference type="ARBA" id="ARBA00004141"/>
    </source>
</evidence>